<evidence type="ECO:0000313" key="1">
    <source>
        <dbReference type="EMBL" id="GLG92086.1"/>
    </source>
</evidence>
<proteinExistence type="predicted"/>
<comment type="caution">
    <text evidence="1">The sequence shown here is derived from an EMBL/GenBank/DDBJ whole genome shotgun (WGS) entry which is preliminary data.</text>
</comment>
<dbReference type="EMBL" id="BSCH01000036">
    <property type="protein sequence ID" value="GLG92086.1"/>
    <property type="molecule type" value="Genomic_DNA"/>
</dbReference>
<accession>A0A9W6CE84</accession>
<sequence>MVSDKKDNVFRMRVAEITVEVHSLYTDVKEMCREYLCEDKPDVVIVMTEEDIGNERKRYPDGEKMAAGYIETLAVYRKLAEAALDHEILLIHGSAVAVDGKGYLFLAPSGTGKSTHTRLWREYFGDRAEMINDDKPLLRLEENQILVCGTPWNGKHRLGRNKNVPLQGLCILRRGKSNRIRRVSAKEAYADVFRQIYRPLADREKMEKTMELMDEILRLPLYYMECTISAEAAKMSYERMKEEIK</sequence>
<dbReference type="InterPro" id="IPR027417">
    <property type="entry name" value="P-loop_NTPase"/>
</dbReference>
<reference evidence="1" key="1">
    <citation type="submission" date="2022-11" db="EMBL/GenBank/DDBJ databases">
        <title>Draft genome sequence of Sellimonas catena strain 18CBH55.</title>
        <authorList>
            <person name="Hisatomi A."/>
            <person name="Ohkuma M."/>
            <person name="Sakamoto M."/>
        </authorList>
    </citation>
    <scope>NUCLEOTIDE SEQUENCE</scope>
    <source>
        <strain evidence="1">18CBH55</strain>
    </source>
</reference>
<evidence type="ECO:0000313" key="2">
    <source>
        <dbReference type="Proteomes" id="UP001145094"/>
    </source>
</evidence>
<dbReference type="SUPFAM" id="SSF53795">
    <property type="entry name" value="PEP carboxykinase-like"/>
    <property type="match status" value="1"/>
</dbReference>
<evidence type="ECO:0008006" key="3">
    <source>
        <dbReference type="Google" id="ProtNLM"/>
    </source>
</evidence>
<protein>
    <recommendedName>
        <fullName evidence="3">SynChlorMet cassette protein ScmC</fullName>
    </recommendedName>
</protein>
<organism evidence="1 2">
    <name type="scientific">Sellimonas catena</name>
    <dbReference type="NCBI Taxonomy" id="2994035"/>
    <lineage>
        <taxon>Bacteria</taxon>
        <taxon>Bacillati</taxon>
        <taxon>Bacillota</taxon>
        <taxon>Clostridia</taxon>
        <taxon>Lachnospirales</taxon>
        <taxon>Lachnospiraceae</taxon>
        <taxon>Sellimonas</taxon>
    </lineage>
</organism>
<reference evidence="1" key="2">
    <citation type="submission" date="2022-11" db="EMBL/GenBank/DDBJ databases">
        <title>Draft genome sequence of Sellimonas catena strain 18CBH55.</title>
        <authorList>
            <person name="Atsushi H."/>
            <person name="Moriya O."/>
            <person name="Mitsuo S."/>
        </authorList>
    </citation>
    <scope>NUCLEOTIDE SEQUENCE</scope>
    <source>
        <strain evidence="1">18CBH55</strain>
    </source>
</reference>
<dbReference type="Proteomes" id="UP001145094">
    <property type="component" value="Unassembled WGS sequence"/>
</dbReference>
<dbReference type="RefSeq" id="WP_281845987.1">
    <property type="nucleotide sequence ID" value="NZ_BSCH01000036.1"/>
</dbReference>
<gene>
    <name evidence="1" type="ORF">Selli2_35130</name>
</gene>
<dbReference type="Gene3D" id="3.40.50.300">
    <property type="entry name" value="P-loop containing nucleotide triphosphate hydrolases"/>
    <property type="match status" value="1"/>
</dbReference>
<dbReference type="AlphaFoldDB" id="A0A9W6CE84"/>
<name>A0A9W6CE84_9FIRM</name>
<reference evidence="1" key="3">
    <citation type="journal article" date="2023" name="Int. J. Syst. Evol. Microbiol.">
        <title>Sellimonas catena sp. nov., isolated from human faeces.</title>
        <authorList>
            <person name="Hisatomi A."/>
            <person name="Ohkuma M."/>
            <person name="Sakamoto M."/>
        </authorList>
    </citation>
    <scope>NUCLEOTIDE SEQUENCE</scope>
    <source>
        <strain evidence="1">18CBH55</strain>
    </source>
</reference>